<dbReference type="Pfam" id="PF00462">
    <property type="entry name" value="Glutaredoxin"/>
    <property type="match status" value="1"/>
</dbReference>
<organism evidence="2 3">
    <name type="scientific">Candidatus Magasanikbacteria bacterium CG10_big_fil_rev_8_21_14_0_10_43_6</name>
    <dbReference type="NCBI Taxonomy" id="1974650"/>
    <lineage>
        <taxon>Bacteria</taxon>
        <taxon>Candidatus Magasanikiibacteriota</taxon>
    </lineage>
</organism>
<evidence type="ECO:0000313" key="2">
    <source>
        <dbReference type="EMBL" id="PIT86096.1"/>
    </source>
</evidence>
<dbReference type="InterPro" id="IPR004045">
    <property type="entry name" value="Glutathione_S-Trfase_N"/>
</dbReference>
<feature type="domain" description="GST N-terminal" evidence="1">
    <location>
        <begin position="1"/>
        <end position="31"/>
    </location>
</feature>
<dbReference type="EMBL" id="PFBZ01000213">
    <property type="protein sequence ID" value="PIT86096.1"/>
    <property type="molecule type" value="Genomic_DNA"/>
</dbReference>
<protein>
    <submittedName>
        <fullName evidence="2">NrdH-redoxin</fullName>
    </submittedName>
</protein>
<dbReference type="AlphaFoldDB" id="A0A2M6VZY1"/>
<dbReference type="PROSITE" id="PS00195">
    <property type="entry name" value="GLUTAREDOXIN_1"/>
    <property type="match status" value="1"/>
</dbReference>
<feature type="non-terminal residue" evidence="2">
    <location>
        <position position="31"/>
    </location>
</feature>
<proteinExistence type="predicted"/>
<comment type="caution">
    <text evidence="2">The sequence shown here is derived from an EMBL/GenBank/DDBJ whole genome shotgun (WGS) entry which is preliminary data.</text>
</comment>
<dbReference type="Gene3D" id="3.40.30.10">
    <property type="entry name" value="Glutaredoxin"/>
    <property type="match status" value="1"/>
</dbReference>
<accession>A0A2M6VZY1</accession>
<dbReference type="PROSITE" id="PS51354">
    <property type="entry name" value="GLUTAREDOXIN_2"/>
    <property type="match status" value="1"/>
</dbReference>
<sequence>MTVTVYSTPTCPFCHKAKDYLKEKGVAFEDV</sequence>
<dbReference type="InterPro" id="IPR011767">
    <property type="entry name" value="GLR_AS"/>
</dbReference>
<dbReference type="InterPro" id="IPR002109">
    <property type="entry name" value="Glutaredoxin"/>
</dbReference>
<evidence type="ECO:0000259" key="1">
    <source>
        <dbReference type="PROSITE" id="PS50404"/>
    </source>
</evidence>
<dbReference type="InterPro" id="IPR036249">
    <property type="entry name" value="Thioredoxin-like_sf"/>
</dbReference>
<name>A0A2M6VZY1_9BACT</name>
<dbReference type="Proteomes" id="UP000229362">
    <property type="component" value="Unassembled WGS sequence"/>
</dbReference>
<evidence type="ECO:0000313" key="3">
    <source>
        <dbReference type="Proteomes" id="UP000229362"/>
    </source>
</evidence>
<gene>
    <name evidence="2" type="ORF">COU33_04935</name>
</gene>
<reference evidence="3" key="1">
    <citation type="submission" date="2017-09" db="EMBL/GenBank/DDBJ databases">
        <title>Depth-based differentiation of microbial function through sediment-hosted aquifers and enrichment of novel symbionts in the deep terrestrial subsurface.</title>
        <authorList>
            <person name="Probst A.J."/>
            <person name="Ladd B."/>
            <person name="Jarett J.K."/>
            <person name="Geller-Mcgrath D.E."/>
            <person name="Sieber C.M.K."/>
            <person name="Emerson J.B."/>
            <person name="Anantharaman K."/>
            <person name="Thomas B.C."/>
            <person name="Malmstrom R."/>
            <person name="Stieglmeier M."/>
            <person name="Klingl A."/>
            <person name="Woyke T."/>
            <person name="Ryan C.M."/>
            <person name="Banfield J.F."/>
        </authorList>
    </citation>
    <scope>NUCLEOTIDE SEQUENCE [LARGE SCALE GENOMIC DNA]</scope>
</reference>
<dbReference type="PROSITE" id="PS50404">
    <property type="entry name" value="GST_NTER"/>
    <property type="match status" value="1"/>
</dbReference>
<dbReference type="SUPFAM" id="SSF52833">
    <property type="entry name" value="Thioredoxin-like"/>
    <property type="match status" value="1"/>
</dbReference>